<accession>A0A0W8D3T6</accession>
<evidence type="ECO:0000313" key="3">
    <source>
        <dbReference type="Proteomes" id="UP000054636"/>
    </source>
</evidence>
<dbReference type="Proteomes" id="UP000054636">
    <property type="component" value="Unassembled WGS sequence"/>
</dbReference>
<gene>
    <name evidence="2" type="ORF">AM588_10003766</name>
</gene>
<protein>
    <submittedName>
        <fullName evidence="2">Oxidoreductase C19A8.06</fullName>
    </submittedName>
</protein>
<name>A0A0W8D3T6_PHYNI</name>
<evidence type="ECO:0000256" key="1">
    <source>
        <dbReference type="SAM" id="MobiDB-lite"/>
    </source>
</evidence>
<sequence>MGDQQDASPSSDKRNPTSPAPMSGIDWSIFKDGEEDAFGWLLRNNAATSATTSDRLAASSSENAESDILPLDDIEMDRMMAGTQHMMTKGQAVDAATAAGATESNARLLATQLYEGLRPSQSASFMSMLPNTRPFDIRDDLNHTLSIVKKLEEVTDEKNTALETQVAQLQQILTPSQATKFIIWVKENPAFMYMLDKLVDSTLQNNTGSIEE</sequence>
<feature type="compositionally biased region" description="Polar residues" evidence="1">
    <location>
        <begin position="1"/>
        <end position="10"/>
    </location>
</feature>
<dbReference type="AlphaFoldDB" id="A0A0W8D3T6"/>
<feature type="region of interest" description="Disordered" evidence="1">
    <location>
        <begin position="1"/>
        <end position="27"/>
    </location>
</feature>
<proteinExistence type="predicted"/>
<dbReference type="EMBL" id="LNFP01000623">
    <property type="protein sequence ID" value="KUF91057.1"/>
    <property type="molecule type" value="Genomic_DNA"/>
</dbReference>
<organism evidence="2 3">
    <name type="scientific">Phytophthora nicotianae</name>
    <name type="common">Potato buckeye rot agent</name>
    <name type="synonym">Phytophthora parasitica</name>
    <dbReference type="NCBI Taxonomy" id="4792"/>
    <lineage>
        <taxon>Eukaryota</taxon>
        <taxon>Sar</taxon>
        <taxon>Stramenopiles</taxon>
        <taxon>Oomycota</taxon>
        <taxon>Peronosporomycetes</taxon>
        <taxon>Peronosporales</taxon>
        <taxon>Peronosporaceae</taxon>
        <taxon>Phytophthora</taxon>
    </lineage>
</organism>
<evidence type="ECO:0000313" key="2">
    <source>
        <dbReference type="EMBL" id="KUF91057.1"/>
    </source>
</evidence>
<reference evidence="2 3" key="1">
    <citation type="submission" date="2015-11" db="EMBL/GenBank/DDBJ databases">
        <title>Genomes and virulence difference between two physiological races of Phytophthora nicotianae.</title>
        <authorList>
            <person name="Liu H."/>
            <person name="Ma X."/>
            <person name="Yu H."/>
            <person name="Fang D."/>
            <person name="Li Y."/>
            <person name="Wang X."/>
            <person name="Wang W."/>
            <person name="Dong Y."/>
            <person name="Xiao B."/>
        </authorList>
    </citation>
    <scope>NUCLEOTIDE SEQUENCE [LARGE SCALE GENOMIC DNA]</scope>
    <source>
        <strain evidence="3">race 1</strain>
    </source>
</reference>
<comment type="caution">
    <text evidence="2">The sequence shown here is derived from an EMBL/GenBank/DDBJ whole genome shotgun (WGS) entry which is preliminary data.</text>
</comment>